<dbReference type="GO" id="GO:0006635">
    <property type="term" value="P:fatty acid beta-oxidation"/>
    <property type="evidence" value="ECO:0007669"/>
    <property type="project" value="TreeGrafter"/>
</dbReference>
<keyword evidence="3" id="KW-1185">Reference proteome</keyword>
<organism evidence="2 3">
    <name type="scientific">Actinocorallia herbida</name>
    <dbReference type="NCBI Taxonomy" id="58109"/>
    <lineage>
        <taxon>Bacteria</taxon>
        <taxon>Bacillati</taxon>
        <taxon>Actinomycetota</taxon>
        <taxon>Actinomycetes</taxon>
        <taxon>Streptosporangiales</taxon>
        <taxon>Thermomonosporaceae</taxon>
        <taxon>Actinocorallia</taxon>
    </lineage>
</organism>
<evidence type="ECO:0000313" key="3">
    <source>
        <dbReference type="Proteomes" id="UP000272400"/>
    </source>
</evidence>
<name>A0A3N1CRJ1_9ACTN</name>
<reference evidence="2 3" key="1">
    <citation type="submission" date="2018-11" db="EMBL/GenBank/DDBJ databases">
        <title>Sequencing the genomes of 1000 actinobacteria strains.</title>
        <authorList>
            <person name="Klenk H.-P."/>
        </authorList>
    </citation>
    <scope>NUCLEOTIDE SEQUENCE [LARGE SCALE GENOMIC DNA]</scope>
    <source>
        <strain evidence="2 3">DSM 44254</strain>
    </source>
</reference>
<evidence type="ECO:0000313" key="2">
    <source>
        <dbReference type="EMBL" id="ROO83942.1"/>
    </source>
</evidence>
<dbReference type="InterPro" id="IPR001753">
    <property type="entry name" value="Enoyl-CoA_hydra/iso"/>
</dbReference>
<dbReference type="AlphaFoldDB" id="A0A3N1CRJ1"/>
<dbReference type="RefSeq" id="WP_123663471.1">
    <property type="nucleotide sequence ID" value="NZ_RJKE01000001.1"/>
</dbReference>
<evidence type="ECO:0000256" key="1">
    <source>
        <dbReference type="ARBA" id="ARBA00023098"/>
    </source>
</evidence>
<protein>
    <submittedName>
        <fullName evidence="2">Enoyl-CoA hydratase/carnithine racemase</fullName>
    </submittedName>
</protein>
<proteinExistence type="predicted"/>
<dbReference type="FunFam" id="3.90.226.10:FF:000049">
    <property type="entry name" value="Enoyl-CoA delta isomerase 3"/>
    <property type="match status" value="1"/>
</dbReference>
<keyword evidence="1" id="KW-0443">Lipid metabolism</keyword>
<comment type="caution">
    <text evidence="2">The sequence shown here is derived from an EMBL/GenBank/DDBJ whole genome shotgun (WGS) entry which is preliminary data.</text>
</comment>
<dbReference type="InterPro" id="IPR029045">
    <property type="entry name" value="ClpP/crotonase-like_dom_sf"/>
</dbReference>
<dbReference type="Proteomes" id="UP000272400">
    <property type="component" value="Unassembled WGS sequence"/>
</dbReference>
<dbReference type="CDD" id="cd06558">
    <property type="entry name" value="crotonase-like"/>
    <property type="match status" value="1"/>
</dbReference>
<dbReference type="EMBL" id="RJKE01000001">
    <property type="protein sequence ID" value="ROO83942.1"/>
    <property type="molecule type" value="Genomic_DNA"/>
</dbReference>
<dbReference type="SUPFAM" id="SSF52096">
    <property type="entry name" value="ClpP/crotonase"/>
    <property type="match status" value="1"/>
</dbReference>
<dbReference type="GO" id="GO:0004165">
    <property type="term" value="F:delta(3)-delta(2)-enoyl-CoA isomerase activity"/>
    <property type="evidence" value="ECO:0007669"/>
    <property type="project" value="TreeGrafter"/>
</dbReference>
<accession>A0A3N1CRJ1</accession>
<dbReference type="OrthoDB" id="3567227at2"/>
<dbReference type="Gene3D" id="3.90.226.10">
    <property type="entry name" value="2-enoyl-CoA Hydratase, Chain A, domain 1"/>
    <property type="match status" value="1"/>
</dbReference>
<gene>
    <name evidence="2" type="ORF">EDD29_1452</name>
</gene>
<dbReference type="Pfam" id="PF00378">
    <property type="entry name" value="ECH_1"/>
    <property type="match status" value="1"/>
</dbReference>
<dbReference type="PANTHER" id="PTHR11941:SF75">
    <property type="entry name" value="ENOYL-COA HYDRATASE_ISOMERASE FAMILY PROTEIN"/>
    <property type="match status" value="1"/>
</dbReference>
<sequence>MIEIDDAGSGVLVLRLTQGENRFSPDFLDAFGKALDEVEGTAKALVTTGEGKFYSNGLDLDWLSGNGDKFDWYLGRVHALYARMLGLNLPTVAAVNGHAFAGGGMLSLAHDFSVMRADRGWFCLPEIDLKMPFSPAMVALIQAKLPKETVHEAALTGRRYTGTESVAAGIAHHAVAEDEVLAKAVEVATALGAKDGKSFGAIRRTLYRPALNALTDAAAAAATGS</sequence>
<dbReference type="PANTHER" id="PTHR11941">
    <property type="entry name" value="ENOYL-COA HYDRATASE-RELATED"/>
    <property type="match status" value="1"/>
</dbReference>